<proteinExistence type="predicted"/>
<reference evidence="1" key="1">
    <citation type="submission" date="2009-09" db="EMBL/GenBank/DDBJ databases">
        <authorList>
            <person name="Weinstock G."/>
            <person name="Sodergren E."/>
            <person name="Clifton S."/>
            <person name="Fulton L."/>
            <person name="Fulton B."/>
            <person name="Courtney L."/>
            <person name="Fronick C."/>
            <person name="Harrison M."/>
            <person name="Strong C."/>
            <person name="Farmer C."/>
            <person name="Delahaunty K."/>
            <person name="Markovic C."/>
            <person name="Hall O."/>
            <person name="Minx P."/>
            <person name="Tomlinson C."/>
            <person name="Mitreva M."/>
            <person name="Nelson J."/>
            <person name="Hou S."/>
            <person name="Wollam A."/>
            <person name="Pepin K.H."/>
            <person name="Johnson M."/>
            <person name="Bhonagiri V."/>
            <person name="Nash W.E."/>
            <person name="Warren W."/>
            <person name="Chinwalla A."/>
            <person name="Mardis E.R."/>
            <person name="Wilson R.K."/>
        </authorList>
    </citation>
    <scope>NUCLEOTIDE SEQUENCE [LARGE SCALE GENOMIC DNA]</scope>
    <source>
        <strain evidence="1">ATCC 51259</strain>
    </source>
</reference>
<keyword evidence="2" id="KW-1185">Reference proteome</keyword>
<evidence type="ECO:0000313" key="2">
    <source>
        <dbReference type="Proteomes" id="UP000003460"/>
    </source>
</evidence>
<comment type="caution">
    <text evidence="1">The sequence shown here is derived from an EMBL/GenBank/DDBJ whole genome shotgun (WGS) entry which is preliminary data.</text>
</comment>
<gene>
    <name evidence="1" type="ORF">GCWU000325_01226</name>
</gene>
<protein>
    <recommendedName>
        <fullName evidence="3">ACR, COG1399</fullName>
    </recommendedName>
</protein>
<dbReference type="AlphaFoldDB" id="C9LG84"/>
<dbReference type="OrthoDB" id="1524821at2"/>
<sequence length="178" mass="20673">MRGRNPILYKYTMLSFAFHMNCTKFAPAMANLENLQIDLKRATTANESFDLSLDDHFFQQLEQEEISGGSIRVKCSIKQFTEDTFQLNFDIAGEVEVLCDRCLDAVRLPVAIRDHCFVSYGEENENLDIKCISPSERIYDLSWDIYELIETSLPIERKHPQGLCNEDMLSRFQIENEE</sequence>
<dbReference type="Proteomes" id="UP000003460">
    <property type="component" value="Unassembled WGS sequence"/>
</dbReference>
<evidence type="ECO:0008006" key="3">
    <source>
        <dbReference type="Google" id="ProtNLM"/>
    </source>
</evidence>
<dbReference type="EMBL" id="ACIJ02000018">
    <property type="protein sequence ID" value="EEX71692.1"/>
    <property type="molecule type" value="Genomic_DNA"/>
</dbReference>
<name>C9LG84_9BACT</name>
<accession>C9LG84</accession>
<dbReference type="HOGENOM" id="CLU_094155_0_0_10"/>
<organism evidence="1 2">
    <name type="scientific">Alloprevotella tannerae ATCC 51259</name>
    <dbReference type="NCBI Taxonomy" id="626522"/>
    <lineage>
        <taxon>Bacteria</taxon>
        <taxon>Pseudomonadati</taxon>
        <taxon>Bacteroidota</taxon>
        <taxon>Bacteroidia</taxon>
        <taxon>Bacteroidales</taxon>
        <taxon>Prevotellaceae</taxon>
        <taxon>Alloprevotella</taxon>
    </lineage>
</organism>
<dbReference type="eggNOG" id="COG1399">
    <property type="taxonomic scope" value="Bacteria"/>
</dbReference>
<dbReference type="STRING" id="626522.GCWU000325_01226"/>
<evidence type="ECO:0000313" key="1">
    <source>
        <dbReference type="EMBL" id="EEX71692.1"/>
    </source>
</evidence>